<gene>
    <name evidence="1" type="ORF">JZO85_02655</name>
</gene>
<organism evidence="1 2">
    <name type="scientific">Candidatus Enterococcus murrayae</name>
    <dbReference type="NCBI Taxonomy" id="2815321"/>
    <lineage>
        <taxon>Bacteria</taxon>
        <taxon>Bacillati</taxon>
        <taxon>Bacillota</taxon>
        <taxon>Bacilli</taxon>
        <taxon>Lactobacillales</taxon>
        <taxon>Enterococcaceae</taxon>
        <taxon>Enterococcus</taxon>
    </lineage>
</organism>
<evidence type="ECO:0000313" key="1">
    <source>
        <dbReference type="EMBL" id="MBO0451150.1"/>
    </source>
</evidence>
<dbReference type="EMBL" id="JAFLVR010000005">
    <property type="protein sequence ID" value="MBO0451150.1"/>
    <property type="molecule type" value="Genomic_DNA"/>
</dbReference>
<sequence>MEDNKDHLFSGINYCQRKICAIDQRIRALSVFNYSMDLIERILERGEFQDDPAWQEIARLLEVRNSYELKLEELSWQVKPSNLSQIEFYSFTLPKNALIAVKAGVKPLTVYASCVAEVYNQQVGFILLSVDEVRKILRQSICEETKLVVTEEFIQEELLDLGRYANEPFYQGSVLLIENKFV</sequence>
<keyword evidence="2" id="KW-1185">Reference proteome</keyword>
<evidence type="ECO:0000313" key="2">
    <source>
        <dbReference type="Proteomes" id="UP000664495"/>
    </source>
</evidence>
<accession>A0ABS3HCI8</accession>
<name>A0ABS3HCI8_9ENTE</name>
<protein>
    <submittedName>
        <fullName evidence="1">Uncharacterized protein</fullName>
    </submittedName>
</protein>
<dbReference type="Proteomes" id="UP000664495">
    <property type="component" value="Unassembled WGS sequence"/>
</dbReference>
<reference evidence="1 2" key="1">
    <citation type="submission" date="2021-03" db="EMBL/GenBank/DDBJ databases">
        <title>Enterococcal diversity collection.</title>
        <authorList>
            <person name="Gilmore M.S."/>
            <person name="Schwartzman J."/>
            <person name="Van Tyne D."/>
            <person name="Martin M."/>
            <person name="Earl A.M."/>
            <person name="Manson A.L."/>
            <person name="Straub T."/>
            <person name="Salamzade R."/>
            <person name="Saavedra J."/>
            <person name="Lebreton F."/>
            <person name="Prichula J."/>
            <person name="Schaufler K."/>
            <person name="Gaca A."/>
            <person name="Sgardioli B."/>
            <person name="Wagenaar J."/>
            <person name="Strong T."/>
        </authorList>
    </citation>
    <scope>NUCLEOTIDE SEQUENCE [LARGE SCALE GENOMIC DNA]</scope>
    <source>
        <strain evidence="1 2">MJM16</strain>
    </source>
</reference>
<comment type="caution">
    <text evidence="1">The sequence shown here is derived from an EMBL/GenBank/DDBJ whole genome shotgun (WGS) entry which is preliminary data.</text>
</comment>
<dbReference type="RefSeq" id="WP_207106955.1">
    <property type="nucleotide sequence ID" value="NZ_JAFLVR010000005.1"/>
</dbReference>
<proteinExistence type="predicted"/>